<keyword evidence="3" id="KW-0963">Cytoplasm</keyword>
<dbReference type="Proteomes" id="UP001629244">
    <property type="component" value="Unassembled WGS sequence"/>
</dbReference>
<dbReference type="Gene3D" id="1.25.40.10">
    <property type="entry name" value="Tetratricopeptide repeat domain"/>
    <property type="match status" value="2"/>
</dbReference>
<protein>
    <submittedName>
        <fullName evidence="10">Tetratricopeptide repeat protein</fullName>
    </submittedName>
</protein>
<evidence type="ECO:0000256" key="5">
    <source>
        <dbReference type="ARBA" id="ARBA00022737"/>
    </source>
</evidence>
<evidence type="ECO:0000256" key="2">
    <source>
        <dbReference type="ARBA" id="ARBA00009622"/>
    </source>
</evidence>
<name>A0ABW8YLA8_9SPHN</name>
<organism evidence="10 11">
    <name type="scientific">Sphingomonas plantiphila</name>
    <dbReference type="NCBI Taxonomy" id="3163295"/>
    <lineage>
        <taxon>Bacteria</taxon>
        <taxon>Pseudomonadati</taxon>
        <taxon>Pseudomonadota</taxon>
        <taxon>Alphaproteobacteria</taxon>
        <taxon>Sphingomonadales</taxon>
        <taxon>Sphingomonadaceae</taxon>
        <taxon>Sphingomonas</taxon>
    </lineage>
</organism>
<evidence type="ECO:0000256" key="6">
    <source>
        <dbReference type="ARBA" id="ARBA00022803"/>
    </source>
</evidence>
<dbReference type="PANTHER" id="PTHR45783:SF3">
    <property type="entry name" value="KINESIN LIGHT CHAIN"/>
    <property type="match status" value="1"/>
</dbReference>
<sequence length="415" mass="44788">MLSATATLGFAMPVLGAERWRLPQEVKMIAQMGDNRTALALLLKELDACEAGAGTADRCLDLLVTAATLAQRTRDAETAEAMARRAAVLADRTLAETSPDRALAHRLLGSVLTSPDAALAEYRIALNLYSANDNPAADNVLADMLRLLDREGRYAEGEALHRRIVDTAIAKNGPDHPDVAAALTNLAINLSAQRREDAAHPLLVRALAIYEQRLPPGHPYIALLLTNVGASLVAMDRANEAVPLLERALALREKTLAPGHPDLAVSLNALASAWLKLGELKQAETLQRRALELRRASLPEGSPGIARGLINLAFTLKQQGRFAEAEPLYREARGIVAATHAPDHPMRINADWSLAEILLSGGADLAESRSYFRAAARGALARIGSYRDFDTGATRELATWRNIFAGQARIAWALR</sequence>
<dbReference type="Pfam" id="PF13424">
    <property type="entry name" value="TPR_12"/>
    <property type="match status" value="3"/>
</dbReference>
<proteinExistence type="inferred from homology"/>
<comment type="subcellular location">
    <subcellularLocation>
        <location evidence="1">Cytoplasm</location>
        <location evidence="1">Cytoskeleton</location>
    </subcellularLocation>
</comment>
<evidence type="ECO:0000256" key="1">
    <source>
        <dbReference type="ARBA" id="ARBA00004245"/>
    </source>
</evidence>
<dbReference type="InterPro" id="IPR002151">
    <property type="entry name" value="Kinesin_light"/>
</dbReference>
<dbReference type="PRINTS" id="PR00381">
    <property type="entry name" value="KINESINLIGHT"/>
</dbReference>
<dbReference type="SUPFAM" id="SSF48452">
    <property type="entry name" value="TPR-like"/>
    <property type="match status" value="2"/>
</dbReference>
<evidence type="ECO:0000256" key="3">
    <source>
        <dbReference type="ARBA" id="ARBA00022490"/>
    </source>
</evidence>
<keyword evidence="7" id="KW-0175">Coiled coil</keyword>
<dbReference type="RefSeq" id="WP_408077619.1">
    <property type="nucleotide sequence ID" value="NZ_JBELQC010000001.1"/>
</dbReference>
<reference evidence="10 11" key="1">
    <citation type="submission" date="2024-06" db="EMBL/GenBank/DDBJ databases">
        <authorList>
            <person name="Kaempfer P."/>
            <person name="Viver T."/>
        </authorList>
    </citation>
    <scope>NUCLEOTIDE SEQUENCE [LARGE SCALE GENOMIC DNA]</scope>
    <source>
        <strain evidence="10 11">ST-64</strain>
    </source>
</reference>
<evidence type="ECO:0000256" key="8">
    <source>
        <dbReference type="ARBA" id="ARBA00023175"/>
    </source>
</evidence>
<evidence type="ECO:0000313" key="11">
    <source>
        <dbReference type="Proteomes" id="UP001629244"/>
    </source>
</evidence>
<keyword evidence="8" id="KW-0505">Motor protein</keyword>
<dbReference type="EMBL" id="JBELQC010000001">
    <property type="protein sequence ID" value="MFL9840687.1"/>
    <property type="molecule type" value="Genomic_DNA"/>
</dbReference>
<keyword evidence="6" id="KW-0802">TPR repeat</keyword>
<comment type="caution">
    <text evidence="10">The sequence shown here is derived from an EMBL/GenBank/DDBJ whole genome shotgun (WGS) entry which is preliminary data.</text>
</comment>
<evidence type="ECO:0000256" key="4">
    <source>
        <dbReference type="ARBA" id="ARBA00022701"/>
    </source>
</evidence>
<gene>
    <name evidence="10" type="ORF">ABS767_06935</name>
</gene>
<keyword evidence="4" id="KW-0493">Microtubule</keyword>
<evidence type="ECO:0000256" key="7">
    <source>
        <dbReference type="ARBA" id="ARBA00023054"/>
    </source>
</evidence>
<keyword evidence="9" id="KW-0206">Cytoskeleton</keyword>
<keyword evidence="5" id="KW-0677">Repeat</keyword>
<dbReference type="InterPro" id="IPR011990">
    <property type="entry name" value="TPR-like_helical_dom_sf"/>
</dbReference>
<accession>A0ABW8YLA8</accession>
<evidence type="ECO:0000256" key="9">
    <source>
        <dbReference type="ARBA" id="ARBA00023212"/>
    </source>
</evidence>
<comment type="similarity">
    <text evidence="2">Belongs to the kinesin light chain family.</text>
</comment>
<dbReference type="PANTHER" id="PTHR45783">
    <property type="entry name" value="KINESIN LIGHT CHAIN"/>
    <property type="match status" value="1"/>
</dbReference>
<keyword evidence="11" id="KW-1185">Reference proteome</keyword>
<dbReference type="InterPro" id="IPR019734">
    <property type="entry name" value="TPR_rpt"/>
</dbReference>
<dbReference type="SMART" id="SM00028">
    <property type="entry name" value="TPR"/>
    <property type="match status" value="4"/>
</dbReference>
<evidence type="ECO:0000313" key="10">
    <source>
        <dbReference type="EMBL" id="MFL9840687.1"/>
    </source>
</evidence>